<dbReference type="EMBL" id="JBEYRS010000004">
    <property type="protein sequence ID" value="MEW2362604.1"/>
    <property type="molecule type" value="Genomic_DNA"/>
</dbReference>
<dbReference type="Proteomes" id="UP001553843">
    <property type="component" value="Unassembled WGS sequence"/>
</dbReference>
<dbReference type="PANTHER" id="PTHR30143:SF0">
    <property type="entry name" value="2-KETO-4-PENTENOATE HYDRATASE"/>
    <property type="match status" value="1"/>
</dbReference>
<dbReference type="GO" id="GO:0016787">
    <property type="term" value="F:hydrolase activity"/>
    <property type="evidence" value="ECO:0007669"/>
    <property type="project" value="UniProtKB-KW"/>
</dbReference>
<name>A0ABV3LT22_9ACTN</name>
<dbReference type="InterPro" id="IPR050772">
    <property type="entry name" value="Hydratase-Decarb/MhpD_sf"/>
</dbReference>
<dbReference type="Pfam" id="PF01557">
    <property type="entry name" value="FAA_hydrolase"/>
    <property type="match status" value="1"/>
</dbReference>
<dbReference type="Gene3D" id="3.90.850.10">
    <property type="entry name" value="Fumarylacetoacetase-like, C-terminal domain"/>
    <property type="match status" value="1"/>
</dbReference>
<proteinExistence type="predicted"/>
<accession>A0ABV3LT22</accession>
<keyword evidence="1" id="KW-0456">Lyase</keyword>
<evidence type="ECO:0000313" key="3">
    <source>
        <dbReference type="EMBL" id="MEW2362604.1"/>
    </source>
</evidence>
<keyword evidence="4" id="KW-1185">Reference proteome</keyword>
<comment type="caution">
    <text evidence="3">The sequence shown here is derived from an EMBL/GenBank/DDBJ whole genome shotgun (WGS) entry which is preliminary data.</text>
</comment>
<evidence type="ECO:0000313" key="4">
    <source>
        <dbReference type="Proteomes" id="UP001553843"/>
    </source>
</evidence>
<gene>
    <name evidence="3" type="ORF">AB0887_11695</name>
</gene>
<dbReference type="InterPro" id="IPR036663">
    <property type="entry name" value="Fumarylacetoacetase_C_sf"/>
</dbReference>
<sequence>MTSSPQQALHRQLAAELRASGRDRRPVPPLSARHPDLTVADAYAIQREVRALDLADGARLAGHKIGITSEAIQRMFGIDQPDFGYLADHMLAPDGVCLRPDRFIAPKVEGELAFRMGEDLHGGSVTARDVLDATAAVLPALEVLDSRIADWKIQLVDTVADNASCALAVLGAEVSPEGIDLAAEQMVFEAGTTVHTAHGSAVLGHPAESVACLVRILHTFGEGVRAGDIVLAGAWAAAVDLLPGGTAKASFGALGSVSLSMEGQS</sequence>
<reference evidence="3 4" key="1">
    <citation type="submission" date="2024-06" db="EMBL/GenBank/DDBJ databases">
        <title>The Natural Products Discovery Center: Release of the First 8490 Sequenced Strains for Exploring Actinobacteria Biosynthetic Diversity.</title>
        <authorList>
            <person name="Kalkreuter E."/>
            <person name="Kautsar S.A."/>
            <person name="Yang D."/>
            <person name="Bader C.D."/>
            <person name="Teijaro C.N."/>
            <person name="Fluegel L."/>
            <person name="Davis C.M."/>
            <person name="Simpson J.R."/>
            <person name="Lauterbach L."/>
            <person name="Steele A.D."/>
            <person name="Gui C."/>
            <person name="Meng S."/>
            <person name="Li G."/>
            <person name="Viehrig K."/>
            <person name="Ye F."/>
            <person name="Su P."/>
            <person name="Kiefer A.F."/>
            <person name="Nichols A."/>
            <person name="Cepeda A.J."/>
            <person name="Yan W."/>
            <person name="Fan B."/>
            <person name="Jiang Y."/>
            <person name="Adhikari A."/>
            <person name="Zheng C.-J."/>
            <person name="Schuster L."/>
            <person name="Cowan T.M."/>
            <person name="Smanski M.J."/>
            <person name="Chevrette M.G."/>
            <person name="De Carvalho L.P.S."/>
            <person name="Shen B."/>
        </authorList>
    </citation>
    <scope>NUCLEOTIDE SEQUENCE [LARGE SCALE GENOMIC DNA]</scope>
    <source>
        <strain evidence="3 4">NPDC047833</strain>
    </source>
</reference>
<protein>
    <submittedName>
        <fullName evidence="3">Fumarylacetoacetate hydrolase family protein</fullName>
    </submittedName>
</protein>
<organism evidence="3 4">
    <name type="scientific">Streptomyces huasconensis</name>
    <dbReference type="NCBI Taxonomy" id="1854574"/>
    <lineage>
        <taxon>Bacteria</taxon>
        <taxon>Bacillati</taxon>
        <taxon>Actinomycetota</taxon>
        <taxon>Actinomycetes</taxon>
        <taxon>Kitasatosporales</taxon>
        <taxon>Streptomycetaceae</taxon>
        <taxon>Streptomyces</taxon>
    </lineage>
</organism>
<keyword evidence="3" id="KW-0378">Hydrolase</keyword>
<dbReference type="InterPro" id="IPR011234">
    <property type="entry name" value="Fumarylacetoacetase-like_C"/>
</dbReference>
<feature type="domain" description="Fumarylacetoacetase-like C-terminal" evidence="2">
    <location>
        <begin position="90"/>
        <end position="257"/>
    </location>
</feature>
<evidence type="ECO:0000256" key="1">
    <source>
        <dbReference type="ARBA" id="ARBA00023239"/>
    </source>
</evidence>
<dbReference type="RefSeq" id="WP_359777625.1">
    <property type="nucleotide sequence ID" value="NZ_JBEYRR010000004.1"/>
</dbReference>
<dbReference type="SUPFAM" id="SSF56529">
    <property type="entry name" value="FAH"/>
    <property type="match status" value="1"/>
</dbReference>
<evidence type="ECO:0000259" key="2">
    <source>
        <dbReference type="Pfam" id="PF01557"/>
    </source>
</evidence>
<dbReference type="PANTHER" id="PTHR30143">
    <property type="entry name" value="ACID HYDRATASE"/>
    <property type="match status" value="1"/>
</dbReference>